<evidence type="ECO:0000259" key="1">
    <source>
        <dbReference type="Pfam" id="PF13401"/>
    </source>
</evidence>
<dbReference type="Gene3D" id="3.40.50.300">
    <property type="entry name" value="P-loop containing nucleotide triphosphate hydrolases"/>
    <property type="match status" value="1"/>
</dbReference>
<dbReference type="Pfam" id="PF13401">
    <property type="entry name" value="AAA_22"/>
    <property type="match status" value="1"/>
</dbReference>
<reference evidence="2 3" key="1">
    <citation type="submission" date="2022-05" db="EMBL/GenBank/DDBJ databases">
        <authorList>
            <consortium name="Genoscope - CEA"/>
            <person name="William W."/>
        </authorList>
    </citation>
    <scope>NUCLEOTIDE SEQUENCE [LARGE SCALE GENOMIC DNA]</scope>
</reference>
<feature type="domain" description="ORC1/DEAH AAA+ ATPase" evidence="1">
    <location>
        <begin position="129"/>
        <end position="258"/>
    </location>
</feature>
<dbReference type="EMBL" id="CALNXJ010000038">
    <property type="protein sequence ID" value="CAH3144008.1"/>
    <property type="molecule type" value="Genomic_DNA"/>
</dbReference>
<protein>
    <recommendedName>
        <fullName evidence="1">ORC1/DEAH AAA+ ATPase domain-containing protein</fullName>
    </recommendedName>
</protein>
<evidence type="ECO:0000313" key="2">
    <source>
        <dbReference type="EMBL" id="CAH3144008.1"/>
    </source>
</evidence>
<comment type="caution">
    <text evidence="2">The sequence shown here is derived from an EMBL/GenBank/DDBJ whole genome shotgun (WGS) entry which is preliminary data.</text>
</comment>
<dbReference type="AlphaFoldDB" id="A0AAU9XCD7"/>
<dbReference type="Proteomes" id="UP001159428">
    <property type="component" value="Unassembled WGS sequence"/>
</dbReference>
<keyword evidence="3" id="KW-1185">Reference proteome</keyword>
<evidence type="ECO:0000313" key="3">
    <source>
        <dbReference type="Proteomes" id="UP001159428"/>
    </source>
</evidence>
<proteinExistence type="predicted"/>
<dbReference type="SUPFAM" id="SSF52540">
    <property type="entry name" value="P-loop containing nucleoside triphosphate hydrolases"/>
    <property type="match status" value="1"/>
</dbReference>
<accession>A0AAU9XCD7</accession>
<dbReference type="InterPro" id="IPR027417">
    <property type="entry name" value="P-loop_NTPase"/>
</dbReference>
<dbReference type="GO" id="GO:0016887">
    <property type="term" value="F:ATP hydrolysis activity"/>
    <property type="evidence" value="ECO:0007669"/>
    <property type="project" value="InterPro"/>
</dbReference>
<dbReference type="InterPro" id="IPR049945">
    <property type="entry name" value="AAA_22"/>
</dbReference>
<organism evidence="2 3">
    <name type="scientific">Pocillopora meandrina</name>
    <dbReference type="NCBI Taxonomy" id="46732"/>
    <lineage>
        <taxon>Eukaryota</taxon>
        <taxon>Metazoa</taxon>
        <taxon>Cnidaria</taxon>
        <taxon>Anthozoa</taxon>
        <taxon>Hexacorallia</taxon>
        <taxon>Scleractinia</taxon>
        <taxon>Astrocoeniina</taxon>
        <taxon>Pocilloporidae</taxon>
        <taxon>Pocillopora</taxon>
    </lineage>
</organism>
<name>A0AAU9XCD7_9CNID</name>
<gene>
    <name evidence="2" type="ORF">PMEA_00020898</name>
</gene>
<sequence>MAVVDTENKSDLRQLFQNISPYFTPEESEDVVLSFKQNYGGKFNSLDDCDLLKCFHLLEENGYVSENNLKLIEDFVALKSRGEELIKDAMKNFKASRPVKADPEKKLQGRNDEITKINRKLASKDSAALNLFGSSGLGKTRLAKEVCSQWRGTYYVFDLREAKDMRAIYYNILHSLDLAVPVGYIELKNVVAKVQEKIRELQTKKEGHGVLFMLDNVDRFTAGQRKEGKNLKTAFIQFLEKLLETKEKGSPLKLLLTSRAQLKDSKKVEDFEVKSLKRSFSEKILFPKGMNDVQPHQMDKFLIPPKDLPFF</sequence>